<dbReference type="Proteomes" id="UP000031196">
    <property type="component" value="Unassembled WGS sequence"/>
</dbReference>
<evidence type="ECO:0000259" key="3">
    <source>
        <dbReference type="Pfam" id="PF00171"/>
    </source>
</evidence>
<keyword evidence="1" id="KW-0560">Oxidoreductase</keyword>
<dbReference type="InterPro" id="IPR015590">
    <property type="entry name" value="Aldehyde_DH_dom"/>
</dbReference>
<organism evidence="4 5">
    <name type="scientific">Pseudarthrobacter phenanthrenivorans</name>
    <name type="common">Arthrobacter phenanthrenivorans</name>
    <dbReference type="NCBI Taxonomy" id="361575"/>
    <lineage>
        <taxon>Bacteria</taxon>
        <taxon>Bacillati</taxon>
        <taxon>Actinomycetota</taxon>
        <taxon>Actinomycetes</taxon>
        <taxon>Micrococcales</taxon>
        <taxon>Micrococcaceae</taxon>
        <taxon>Pseudarthrobacter</taxon>
    </lineage>
</organism>
<dbReference type="GO" id="GO:0016620">
    <property type="term" value="F:oxidoreductase activity, acting on the aldehyde or oxo group of donors, NAD or NADP as acceptor"/>
    <property type="evidence" value="ECO:0007669"/>
    <property type="project" value="InterPro"/>
</dbReference>
<evidence type="ECO:0000256" key="2">
    <source>
        <dbReference type="SAM" id="MobiDB-lite"/>
    </source>
</evidence>
<dbReference type="InterPro" id="IPR016163">
    <property type="entry name" value="Ald_DH_C"/>
</dbReference>
<dbReference type="InterPro" id="IPR016161">
    <property type="entry name" value="Ald_DH/histidinol_DH"/>
</dbReference>
<dbReference type="EMBL" id="JWTB01000013">
    <property type="protein sequence ID" value="KIC67810.1"/>
    <property type="molecule type" value="Genomic_DNA"/>
</dbReference>
<comment type="caution">
    <text evidence="4">The sequence shown here is derived from an EMBL/GenBank/DDBJ whole genome shotgun (WGS) entry which is preliminary data.</text>
</comment>
<feature type="compositionally biased region" description="Low complexity" evidence="2">
    <location>
        <begin position="1"/>
        <end position="21"/>
    </location>
</feature>
<protein>
    <submittedName>
        <fullName evidence="4">Succinate-semialdehyde dehydrogenase</fullName>
    </submittedName>
</protein>
<accession>A0A0B4DTQ3</accession>
<feature type="domain" description="Aldehyde dehydrogenase" evidence="3">
    <location>
        <begin position="20"/>
        <end position="460"/>
    </location>
</feature>
<sequence length="485" mass="48865">MPTTVTETAAGTGTTDGSGITIQDPRTGEVLWTVPEAEPDAVQDAVRVARRAAPAWAATAPAERGAALRAAAKALDAAARELAGLNASETGRPEDEALAGIGAAVSTLEQYAELGPVHRGHSLRGNRLATDYTLAEPRGVAVLLTPWNDPVAVACGLIGAALVTGNTVIHKPSERCPRLGEALGEVLAPAFPPGVFLTVSGGAAVGAALSQAEVDVIAHVGSSASGARIAGAGALTGAHVIRENGGNDPLLVDRDVDPGWAAEQAAVGAFSNSGQICTAVERIYVHRDIAAEFCKALEAEAALRNSKGTVAPLVDLRMRDAVHAQVAEALKQGARAVEGGALPDGPGSFYPATVLLDCTDGMQVMTEETFGPVAPVQVVDSFDDGLRLACSGRYGLAATVLSSNIAHIQQAVAALPVGTVKVNAVFGGAPGGAAQPRGESGAGFGYGPELLDEFTQVKVVHISAPPARAGSAAGPVDGSGGQDLP</sequence>
<gene>
    <name evidence="4" type="ORF">RM50_07360</name>
</gene>
<name>A0A0B4DTQ3_PSEPS</name>
<dbReference type="InterPro" id="IPR016160">
    <property type="entry name" value="Ald_DH_CS_CYS"/>
</dbReference>
<dbReference type="PROSITE" id="PS00070">
    <property type="entry name" value="ALDEHYDE_DEHYDR_CYS"/>
    <property type="match status" value="1"/>
</dbReference>
<dbReference type="RefSeq" id="WP_043451316.1">
    <property type="nucleotide sequence ID" value="NZ_JWTB01000013.1"/>
</dbReference>
<dbReference type="OrthoDB" id="6882680at2"/>
<dbReference type="InterPro" id="IPR016162">
    <property type="entry name" value="Ald_DH_N"/>
</dbReference>
<dbReference type="AlphaFoldDB" id="A0A0B4DTQ3"/>
<dbReference type="CDD" id="cd07078">
    <property type="entry name" value="ALDH"/>
    <property type="match status" value="1"/>
</dbReference>
<dbReference type="SUPFAM" id="SSF53720">
    <property type="entry name" value="ALDH-like"/>
    <property type="match status" value="1"/>
</dbReference>
<reference evidence="4 5" key="1">
    <citation type="submission" date="2014-12" db="EMBL/GenBank/DDBJ databases">
        <title>Genome sequencing of Arthrobacter phenanthrenivorans SWC37.</title>
        <authorList>
            <person name="Tan P.W."/>
            <person name="Chan K.-G."/>
        </authorList>
    </citation>
    <scope>NUCLEOTIDE SEQUENCE [LARGE SCALE GENOMIC DNA]</scope>
    <source>
        <strain evidence="4 5">SWC37</strain>
    </source>
</reference>
<evidence type="ECO:0000256" key="1">
    <source>
        <dbReference type="ARBA" id="ARBA00023002"/>
    </source>
</evidence>
<evidence type="ECO:0000313" key="4">
    <source>
        <dbReference type="EMBL" id="KIC67810.1"/>
    </source>
</evidence>
<proteinExistence type="predicted"/>
<dbReference type="Gene3D" id="3.40.309.10">
    <property type="entry name" value="Aldehyde Dehydrogenase, Chain A, domain 2"/>
    <property type="match status" value="1"/>
</dbReference>
<dbReference type="Pfam" id="PF00171">
    <property type="entry name" value="Aldedh"/>
    <property type="match status" value="1"/>
</dbReference>
<dbReference type="Gene3D" id="3.40.605.10">
    <property type="entry name" value="Aldehyde Dehydrogenase, Chain A, domain 1"/>
    <property type="match status" value="1"/>
</dbReference>
<feature type="region of interest" description="Disordered" evidence="2">
    <location>
        <begin position="1"/>
        <end position="23"/>
    </location>
</feature>
<evidence type="ECO:0000313" key="5">
    <source>
        <dbReference type="Proteomes" id="UP000031196"/>
    </source>
</evidence>
<dbReference type="PANTHER" id="PTHR11699">
    <property type="entry name" value="ALDEHYDE DEHYDROGENASE-RELATED"/>
    <property type="match status" value="1"/>
</dbReference>